<dbReference type="Pfam" id="PF04932">
    <property type="entry name" value="Wzy_C"/>
    <property type="match status" value="1"/>
</dbReference>
<keyword evidence="4 5" id="KW-0472">Membrane</keyword>
<dbReference type="EMBL" id="JBEWLZ010000002">
    <property type="protein sequence ID" value="MET1489179.1"/>
    <property type="molecule type" value="Genomic_DNA"/>
</dbReference>
<sequence length="417" mass="45228">MPASERRLDRFEFILLCLFAIALPLVEAPKNIFWALFLLLWLGNSLRRRDFGTLALPWDCLFAGLFLVPLASLLNTAYTPQWKELGDIAGYVSLGWILARSRLDARQVRLLIYCLIGATLAGVLHGYWVLATEPKRIWLQLNSVGHVNHSALYGAGIAILAAALAAVSGRLHQHRECRIGLVAALLMLGVMIGFASRGALVAYLLGVLPCVLLLGGMRLRTFAAVCVAAVVFGAGTQWLTSELTGSKNNQTLLQKTVEGVEQGHLSSFRLQAFHTATEMARQFPLTGVGPANFRAVSPEMLEGWVRARGEPFERQDYFFADHAHGIYANTLAERGLLGIGILAVLGVSWLAALIRRLPGDQGSELARLAWGAGLAGFTVVFVGGLFNTTLHHEHGMLAMICLGLLLSGAPQRSRSAA</sequence>
<dbReference type="InterPro" id="IPR051533">
    <property type="entry name" value="WaaL-like"/>
</dbReference>
<feature type="transmembrane region" description="Helical" evidence="5">
    <location>
        <begin position="150"/>
        <end position="167"/>
    </location>
</feature>
<keyword evidence="8" id="KW-1185">Reference proteome</keyword>
<gene>
    <name evidence="7" type="ORF">ABVT11_05040</name>
</gene>
<protein>
    <submittedName>
        <fullName evidence="7">O-antigen ligase family protein</fullName>
    </submittedName>
</protein>
<organism evidence="7 8">
    <name type="scientific">Uliginosibacterium paludis</name>
    <dbReference type="NCBI Taxonomy" id="1615952"/>
    <lineage>
        <taxon>Bacteria</taxon>
        <taxon>Pseudomonadati</taxon>
        <taxon>Pseudomonadota</taxon>
        <taxon>Betaproteobacteria</taxon>
        <taxon>Rhodocyclales</taxon>
        <taxon>Zoogloeaceae</taxon>
        <taxon>Uliginosibacterium</taxon>
    </lineage>
</organism>
<proteinExistence type="predicted"/>
<evidence type="ECO:0000256" key="2">
    <source>
        <dbReference type="ARBA" id="ARBA00022692"/>
    </source>
</evidence>
<evidence type="ECO:0000313" key="8">
    <source>
        <dbReference type="Proteomes" id="UP001548590"/>
    </source>
</evidence>
<feature type="transmembrane region" description="Helical" evidence="5">
    <location>
        <begin position="365"/>
        <end position="386"/>
    </location>
</feature>
<accession>A0ABV2CMP3</accession>
<evidence type="ECO:0000256" key="1">
    <source>
        <dbReference type="ARBA" id="ARBA00004141"/>
    </source>
</evidence>
<dbReference type="RefSeq" id="WP_345924337.1">
    <property type="nucleotide sequence ID" value="NZ_JBDIVF010000001.1"/>
</dbReference>
<dbReference type="InterPro" id="IPR007016">
    <property type="entry name" value="O-antigen_ligase-rel_domated"/>
</dbReference>
<evidence type="ECO:0000256" key="3">
    <source>
        <dbReference type="ARBA" id="ARBA00022989"/>
    </source>
</evidence>
<keyword evidence="7" id="KW-0436">Ligase</keyword>
<dbReference type="GO" id="GO:0016874">
    <property type="term" value="F:ligase activity"/>
    <property type="evidence" value="ECO:0007669"/>
    <property type="project" value="UniProtKB-KW"/>
</dbReference>
<comment type="subcellular location">
    <subcellularLocation>
        <location evidence="1">Membrane</location>
        <topology evidence="1">Multi-pass membrane protein</topology>
    </subcellularLocation>
</comment>
<feature type="domain" description="O-antigen ligase-related" evidence="6">
    <location>
        <begin position="183"/>
        <end position="342"/>
    </location>
</feature>
<feature type="transmembrane region" description="Helical" evidence="5">
    <location>
        <begin position="335"/>
        <end position="353"/>
    </location>
</feature>
<evidence type="ECO:0000259" key="6">
    <source>
        <dbReference type="Pfam" id="PF04932"/>
    </source>
</evidence>
<evidence type="ECO:0000256" key="4">
    <source>
        <dbReference type="ARBA" id="ARBA00023136"/>
    </source>
</evidence>
<evidence type="ECO:0000256" key="5">
    <source>
        <dbReference type="SAM" id="Phobius"/>
    </source>
</evidence>
<name>A0ABV2CMP3_9RHOO</name>
<feature type="transmembrane region" description="Helical" evidence="5">
    <location>
        <begin position="179"/>
        <end position="195"/>
    </location>
</feature>
<dbReference type="Proteomes" id="UP001548590">
    <property type="component" value="Unassembled WGS sequence"/>
</dbReference>
<keyword evidence="3 5" id="KW-1133">Transmembrane helix</keyword>
<feature type="transmembrane region" description="Helical" evidence="5">
    <location>
        <begin position="54"/>
        <end position="74"/>
    </location>
</feature>
<dbReference type="PANTHER" id="PTHR37422">
    <property type="entry name" value="TEICHURONIC ACID BIOSYNTHESIS PROTEIN TUAE"/>
    <property type="match status" value="1"/>
</dbReference>
<feature type="transmembrane region" description="Helical" evidence="5">
    <location>
        <begin position="12"/>
        <end position="42"/>
    </location>
</feature>
<comment type="caution">
    <text evidence="7">The sequence shown here is derived from an EMBL/GenBank/DDBJ whole genome shotgun (WGS) entry which is preliminary data.</text>
</comment>
<dbReference type="PANTHER" id="PTHR37422:SF13">
    <property type="entry name" value="LIPOPOLYSACCHARIDE BIOSYNTHESIS PROTEIN PA4999-RELATED"/>
    <property type="match status" value="1"/>
</dbReference>
<reference evidence="7 8" key="1">
    <citation type="submission" date="2024-07" db="EMBL/GenBank/DDBJ databases">
        <title>Uliginosibacterium paludis KCTC:42655.</title>
        <authorList>
            <person name="Kim M.K."/>
        </authorList>
    </citation>
    <scope>NUCLEOTIDE SEQUENCE [LARGE SCALE GENOMIC DNA]</scope>
    <source>
        <strain evidence="7 8">KCTC 42655</strain>
    </source>
</reference>
<feature type="transmembrane region" description="Helical" evidence="5">
    <location>
        <begin position="222"/>
        <end position="240"/>
    </location>
</feature>
<feature type="transmembrane region" description="Helical" evidence="5">
    <location>
        <begin position="110"/>
        <end position="130"/>
    </location>
</feature>
<evidence type="ECO:0000313" key="7">
    <source>
        <dbReference type="EMBL" id="MET1489179.1"/>
    </source>
</evidence>
<keyword evidence="2 5" id="KW-0812">Transmembrane</keyword>